<protein>
    <submittedName>
        <fullName evidence="1">Uncharacterized protein</fullName>
    </submittedName>
</protein>
<dbReference type="RefSeq" id="WP_155129040.1">
    <property type="nucleotide sequence ID" value="NZ_JAATEP010000005.1"/>
</dbReference>
<proteinExistence type="predicted"/>
<keyword evidence="2" id="KW-1185">Reference proteome</keyword>
<sequence length="53" mass="5683">MGKKIVSLDDLSAELPVIDEADLGLVSGGRPMERCYHTAGTDSQPSDGWVSDY</sequence>
<organism evidence="1 2">
    <name type="scientific">Nonomuraea composti</name>
    <dbReference type="NCBI Taxonomy" id="2720023"/>
    <lineage>
        <taxon>Bacteria</taxon>
        <taxon>Bacillati</taxon>
        <taxon>Actinomycetota</taxon>
        <taxon>Actinomycetes</taxon>
        <taxon>Streptosporangiales</taxon>
        <taxon>Streptosporangiaceae</taxon>
        <taxon>Nonomuraea</taxon>
    </lineage>
</organism>
<dbReference type="EMBL" id="JAATEP010000005">
    <property type="protein sequence ID" value="NJP89602.1"/>
    <property type="molecule type" value="Genomic_DNA"/>
</dbReference>
<reference evidence="1 2" key="1">
    <citation type="submission" date="2020-03" db="EMBL/GenBank/DDBJ databases">
        <title>WGS of actinomycetes isolated from Thailand.</title>
        <authorList>
            <person name="Thawai C."/>
        </authorList>
    </citation>
    <scope>NUCLEOTIDE SEQUENCE [LARGE SCALE GENOMIC DNA]</scope>
    <source>
        <strain evidence="1 2">FMUSA5-5</strain>
    </source>
</reference>
<accession>A0ABX1AZI6</accession>
<evidence type="ECO:0000313" key="2">
    <source>
        <dbReference type="Proteomes" id="UP000696294"/>
    </source>
</evidence>
<comment type="caution">
    <text evidence="1">The sequence shown here is derived from an EMBL/GenBank/DDBJ whole genome shotgun (WGS) entry which is preliminary data.</text>
</comment>
<dbReference type="Proteomes" id="UP000696294">
    <property type="component" value="Unassembled WGS sequence"/>
</dbReference>
<name>A0ABX1AZI6_9ACTN</name>
<gene>
    <name evidence="1" type="ORF">HCN51_09115</name>
</gene>
<evidence type="ECO:0000313" key="1">
    <source>
        <dbReference type="EMBL" id="NJP89602.1"/>
    </source>
</evidence>